<dbReference type="RefSeq" id="WP_018302471.1">
    <property type="nucleotide sequence ID" value="NZ_KB902284.1"/>
</dbReference>
<evidence type="ECO:0008006" key="4">
    <source>
        <dbReference type="Google" id="ProtNLM"/>
    </source>
</evidence>
<sequence>MTLLRIIPVASILALAACEGMSPAPGPYVGDPTAVAGAGVTDQLCDRSDEPTGEIVNTGAGATAVIDTGAGPGNNVTNPQC</sequence>
<keyword evidence="1" id="KW-0732">Signal</keyword>
<keyword evidence="3" id="KW-1185">Reference proteome</keyword>
<name>A0A0D0P835_9RHOB</name>
<dbReference type="AlphaFoldDB" id="A0A0D0P835"/>
<evidence type="ECO:0000256" key="1">
    <source>
        <dbReference type="SAM" id="SignalP"/>
    </source>
</evidence>
<dbReference type="Proteomes" id="UP000035100">
    <property type="component" value="Unassembled WGS sequence"/>
</dbReference>
<evidence type="ECO:0000313" key="3">
    <source>
        <dbReference type="Proteomes" id="UP000035100"/>
    </source>
</evidence>
<dbReference type="PROSITE" id="PS51257">
    <property type="entry name" value="PROKAR_LIPOPROTEIN"/>
    <property type="match status" value="1"/>
</dbReference>
<organism evidence="2 3">
    <name type="scientific">Wenxinia marina DSM 24838</name>
    <dbReference type="NCBI Taxonomy" id="1123501"/>
    <lineage>
        <taxon>Bacteria</taxon>
        <taxon>Pseudomonadati</taxon>
        <taxon>Pseudomonadota</taxon>
        <taxon>Alphaproteobacteria</taxon>
        <taxon>Rhodobacterales</taxon>
        <taxon>Roseobacteraceae</taxon>
        <taxon>Wenxinia</taxon>
    </lineage>
</organism>
<reference evidence="2 3" key="1">
    <citation type="submission" date="2013-01" db="EMBL/GenBank/DDBJ databases">
        <authorList>
            <person name="Fiebig A."/>
            <person name="Goeker M."/>
            <person name="Klenk H.-P.P."/>
        </authorList>
    </citation>
    <scope>NUCLEOTIDE SEQUENCE [LARGE SCALE GENOMIC DNA]</scope>
    <source>
        <strain evidence="2 3">DSM 24838</strain>
    </source>
</reference>
<feature type="signal peptide" evidence="1">
    <location>
        <begin position="1"/>
        <end position="16"/>
    </location>
</feature>
<dbReference type="STRING" id="1123501.Wenmar_03660"/>
<protein>
    <recommendedName>
        <fullName evidence="4">Lipoprotein</fullName>
    </recommendedName>
</protein>
<evidence type="ECO:0000313" key="2">
    <source>
        <dbReference type="EMBL" id="KIQ67701.1"/>
    </source>
</evidence>
<comment type="caution">
    <text evidence="2">The sequence shown here is derived from an EMBL/GenBank/DDBJ whole genome shotgun (WGS) entry which is preliminary data.</text>
</comment>
<dbReference type="EMBL" id="AONG01000020">
    <property type="protein sequence ID" value="KIQ67701.1"/>
    <property type="molecule type" value="Genomic_DNA"/>
</dbReference>
<accession>A0A0D0P835</accession>
<proteinExistence type="predicted"/>
<feature type="chain" id="PRO_5002235111" description="Lipoprotein" evidence="1">
    <location>
        <begin position="17"/>
        <end position="81"/>
    </location>
</feature>
<gene>
    <name evidence="2" type="ORF">Wenmar_03660</name>
</gene>